<comment type="similarity">
    <text evidence="2">Belongs to the asparagine synthetase family.</text>
</comment>
<reference evidence="11" key="1">
    <citation type="submission" date="2020-11" db="EMBL/GenBank/DDBJ databases">
        <title>Bacterial whole genome sequence for Panacibacter sp. DH6.</title>
        <authorList>
            <person name="Le V."/>
            <person name="Ko S."/>
            <person name="Ahn C.-Y."/>
            <person name="Oh H.-M."/>
        </authorList>
    </citation>
    <scope>NUCLEOTIDE SEQUENCE</scope>
    <source>
        <strain evidence="11">DH6</strain>
    </source>
</reference>
<evidence type="ECO:0000313" key="12">
    <source>
        <dbReference type="Proteomes" id="UP000628448"/>
    </source>
</evidence>
<evidence type="ECO:0000256" key="6">
    <source>
        <dbReference type="ARBA" id="ARBA00022962"/>
    </source>
</evidence>
<evidence type="ECO:0000259" key="10">
    <source>
        <dbReference type="PROSITE" id="PS51278"/>
    </source>
</evidence>
<name>A0A931E1V5_9BACT</name>
<dbReference type="Pfam" id="PF13537">
    <property type="entry name" value="GATase_7"/>
    <property type="match status" value="1"/>
</dbReference>
<sequence>MCGIAGIISPNNNNVQQSLLQTMADVLKHRGPDGEGFWINNDHTIGLAHRRLAVIDLSDAGGQPMHYLHYTIVFNGEIYNYRELKDTLHSKGYRFTSQTDTEVIMAAYDCWGIECLDQFDGMFAFALWNEQAQQLIIARDRFGEKPLYYYAGYAQRGTFEKFLFASEMKALWAAGVPKNLDGTMMLNYLSLGYTQNPLKKTATFFSNILSLPAGHYLQVFPKDGRVQMKKWYTLKAETLVAGNDAIESTFRQLFFESVERRLRSDVNIGTSLSGGVDSAAILAAIDHTKNKNSNWKNIAFTASFPGFEKDETAYARIVAGHFGIRQHIIEPGAKDWATYFEKLMYHQEEPLQSSSVLTQFLIYKTAKENNITVLLDGQGADEMLAGYKKYVHWYLQQLFIKDTSLYFKERKLLEQHDFLETWGWRNYAAAMFPDKAAGALQSKAAKHQENNAYINRDFYYNYRNIDTLQKPVTKQLEDILYYNTFTTGLPELLRYADRNSMANSVEVRLPFLSNALATFIFSLPARYKIRDGFTKWILRKSIDGFLPDAVLYRKGKTGFEPPQQQWMQDDHVQQMIIAARGTLVSKKVLQPAILATPVKPGAAHDADNYDWRYLCASAVFA</sequence>
<dbReference type="GO" id="GO:0006529">
    <property type="term" value="P:asparagine biosynthetic process"/>
    <property type="evidence" value="ECO:0007669"/>
    <property type="project" value="UniProtKB-KW"/>
</dbReference>
<dbReference type="InterPro" id="IPR014729">
    <property type="entry name" value="Rossmann-like_a/b/a_fold"/>
</dbReference>
<dbReference type="PANTHER" id="PTHR43284">
    <property type="entry name" value="ASPARAGINE SYNTHETASE (GLUTAMINE-HYDROLYZING)"/>
    <property type="match status" value="1"/>
</dbReference>
<gene>
    <name evidence="11" type="primary">asnB</name>
    <name evidence="11" type="ORF">I5907_06925</name>
</gene>
<dbReference type="Gene3D" id="3.40.50.620">
    <property type="entry name" value="HUPs"/>
    <property type="match status" value="1"/>
</dbReference>
<dbReference type="NCBIfam" id="TIGR01536">
    <property type="entry name" value="asn_synth_AEB"/>
    <property type="match status" value="1"/>
</dbReference>
<dbReference type="SUPFAM" id="SSF52402">
    <property type="entry name" value="Adenine nucleotide alpha hydrolases-like"/>
    <property type="match status" value="1"/>
</dbReference>
<evidence type="ECO:0000256" key="4">
    <source>
        <dbReference type="ARBA" id="ARBA00022741"/>
    </source>
</evidence>
<dbReference type="AlphaFoldDB" id="A0A931E1V5"/>
<feature type="binding site" evidence="9">
    <location>
        <position position="100"/>
    </location>
    <ligand>
        <name>L-glutamine</name>
        <dbReference type="ChEBI" id="CHEBI:58359"/>
    </ligand>
</feature>
<evidence type="ECO:0000256" key="2">
    <source>
        <dbReference type="ARBA" id="ARBA00005752"/>
    </source>
</evidence>
<dbReference type="GO" id="GO:0004066">
    <property type="term" value="F:asparagine synthase (glutamine-hydrolyzing) activity"/>
    <property type="evidence" value="ECO:0007669"/>
    <property type="project" value="UniProtKB-EC"/>
</dbReference>
<keyword evidence="5 9" id="KW-0067">ATP-binding</keyword>
<evidence type="ECO:0000313" key="11">
    <source>
        <dbReference type="EMBL" id="MBG9375960.1"/>
    </source>
</evidence>
<dbReference type="EC" id="6.3.5.4" evidence="3"/>
<dbReference type="EMBL" id="JADWYR010000001">
    <property type="protein sequence ID" value="MBG9375960.1"/>
    <property type="molecule type" value="Genomic_DNA"/>
</dbReference>
<proteinExistence type="inferred from homology"/>
<dbReference type="CDD" id="cd01991">
    <property type="entry name" value="Asn_synthase_B_C"/>
    <property type="match status" value="1"/>
</dbReference>
<keyword evidence="4 9" id="KW-0547">Nucleotide-binding</keyword>
<evidence type="ECO:0000256" key="3">
    <source>
        <dbReference type="ARBA" id="ARBA00012737"/>
    </source>
</evidence>
<dbReference type="Pfam" id="PF00733">
    <property type="entry name" value="Asn_synthase"/>
    <property type="match status" value="1"/>
</dbReference>
<comment type="catalytic activity">
    <reaction evidence="7">
        <text>L-aspartate + L-glutamine + ATP + H2O = L-asparagine + L-glutamate + AMP + diphosphate + H(+)</text>
        <dbReference type="Rhea" id="RHEA:12228"/>
        <dbReference type="ChEBI" id="CHEBI:15377"/>
        <dbReference type="ChEBI" id="CHEBI:15378"/>
        <dbReference type="ChEBI" id="CHEBI:29985"/>
        <dbReference type="ChEBI" id="CHEBI:29991"/>
        <dbReference type="ChEBI" id="CHEBI:30616"/>
        <dbReference type="ChEBI" id="CHEBI:33019"/>
        <dbReference type="ChEBI" id="CHEBI:58048"/>
        <dbReference type="ChEBI" id="CHEBI:58359"/>
        <dbReference type="ChEBI" id="CHEBI:456215"/>
        <dbReference type="EC" id="6.3.5.4"/>
    </reaction>
</comment>
<feature type="active site" description="For GATase activity" evidence="8">
    <location>
        <position position="2"/>
    </location>
</feature>
<evidence type="ECO:0000256" key="7">
    <source>
        <dbReference type="ARBA" id="ARBA00048741"/>
    </source>
</evidence>
<keyword evidence="11" id="KW-0436">Ligase</keyword>
<dbReference type="GO" id="GO:0005524">
    <property type="term" value="F:ATP binding"/>
    <property type="evidence" value="ECO:0007669"/>
    <property type="project" value="UniProtKB-KW"/>
</dbReference>
<organism evidence="11 12">
    <name type="scientific">Panacibacter microcysteis</name>
    <dbReference type="NCBI Taxonomy" id="2793269"/>
    <lineage>
        <taxon>Bacteria</taxon>
        <taxon>Pseudomonadati</taxon>
        <taxon>Bacteroidota</taxon>
        <taxon>Chitinophagia</taxon>
        <taxon>Chitinophagales</taxon>
        <taxon>Chitinophagaceae</taxon>
        <taxon>Panacibacter</taxon>
    </lineage>
</organism>
<evidence type="ECO:0000256" key="8">
    <source>
        <dbReference type="PIRSR" id="PIRSR001589-1"/>
    </source>
</evidence>
<dbReference type="InterPro" id="IPR017932">
    <property type="entry name" value="GATase_2_dom"/>
</dbReference>
<dbReference type="CDD" id="cd00712">
    <property type="entry name" value="AsnB"/>
    <property type="match status" value="1"/>
</dbReference>
<evidence type="ECO:0000256" key="5">
    <source>
        <dbReference type="ARBA" id="ARBA00022840"/>
    </source>
</evidence>
<dbReference type="SUPFAM" id="SSF56235">
    <property type="entry name" value="N-terminal nucleophile aminohydrolases (Ntn hydrolases)"/>
    <property type="match status" value="1"/>
</dbReference>
<feature type="domain" description="Glutamine amidotransferase type-2" evidence="10">
    <location>
        <begin position="2"/>
        <end position="222"/>
    </location>
</feature>
<protein>
    <recommendedName>
        <fullName evidence="3">asparagine synthase (glutamine-hydrolyzing)</fullName>
        <ecNumber evidence="3">6.3.5.4</ecNumber>
    </recommendedName>
</protein>
<dbReference type="PROSITE" id="PS51278">
    <property type="entry name" value="GATASE_TYPE_2"/>
    <property type="match status" value="1"/>
</dbReference>
<dbReference type="Gene3D" id="3.60.20.10">
    <property type="entry name" value="Glutamine Phosphoribosylpyrophosphate, subunit 1, domain 1"/>
    <property type="match status" value="1"/>
</dbReference>
<accession>A0A931E1V5</accession>
<keyword evidence="12" id="KW-1185">Reference proteome</keyword>
<dbReference type="InterPro" id="IPR001962">
    <property type="entry name" value="Asn_synthase"/>
</dbReference>
<dbReference type="InterPro" id="IPR033738">
    <property type="entry name" value="AsnB_N"/>
</dbReference>
<dbReference type="Proteomes" id="UP000628448">
    <property type="component" value="Unassembled WGS sequence"/>
</dbReference>
<dbReference type="InterPro" id="IPR051786">
    <property type="entry name" value="ASN_synthetase/amidase"/>
</dbReference>
<dbReference type="PIRSF" id="PIRSF001589">
    <property type="entry name" value="Asn_synthetase_glu-h"/>
    <property type="match status" value="1"/>
</dbReference>
<dbReference type="PANTHER" id="PTHR43284:SF1">
    <property type="entry name" value="ASPARAGINE SYNTHETASE"/>
    <property type="match status" value="1"/>
</dbReference>
<keyword evidence="6 8" id="KW-0315">Glutamine amidotransferase</keyword>
<evidence type="ECO:0000256" key="9">
    <source>
        <dbReference type="PIRSR" id="PIRSR001589-2"/>
    </source>
</evidence>
<dbReference type="InterPro" id="IPR029055">
    <property type="entry name" value="Ntn_hydrolases_N"/>
</dbReference>
<keyword evidence="8" id="KW-0028">Amino-acid biosynthesis</keyword>
<dbReference type="RefSeq" id="WP_196989984.1">
    <property type="nucleotide sequence ID" value="NZ_JADWYR010000001.1"/>
</dbReference>
<comment type="pathway">
    <text evidence="1">Amino-acid biosynthesis; L-asparagine biosynthesis; L-asparagine from L-aspartate (L-Gln route): step 1/1.</text>
</comment>
<comment type="caution">
    <text evidence="11">The sequence shown here is derived from an EMBL/GenBank/DDBJ whole genome shotgun (WGS) entry which is preliminary data.</text>
</comment>
<dbReference type="InterPro" id="IPR006426">
    <property type="entry name" value="Asn_synth_AEB"/>
</dbReference>
<keyword evidence="8" id="KW-0061">Asparagine biosynthesis</keyword>
<evidence type="ECO:0000256" key="1">
    <source>
        <dbReference type="ARBA" id="ARBA00005187"/>
    </source>
</evidence>